<dbReference type="GO" id="GO:0008380">
    <property type="term" value="P:RNA splicing"/>
    <property type="evidence" value="ECO:0007669"/>
    <property type="project" value="UniProtKB-KW"/>
</dbReference>
<feature type="compositionally biased region" description="Low complexity" evidence="3">
    <location>
        <begin position="496"/>
        <end position="505"/>
    </location>
</feature>
<name>A0A814JH63_ADIRI</name>
<evidence type="ECO:0000259" key="4">
    <source>
        <dbReference type="SMART" id="SM01141"/>
    </source>
</evidence>
<feature type="compositionally biased region" description="Low complexity" evidence="3">
    <location>
        <begin position="651"/>
        <end position="665"/>
    </location>
</feature>
<dbReference type="EMBL" id="CAJNOR010000920">
    <property type="protein sequence ID" value="CAF1036885.1"/>
    <property type="molecule type" value="Genomic_DNA"/>
</dbReference>
<feature type="region of interest" description="Disordered" evidence="3">
    <location>
        <begin position="189"/>
        <end position="210"/>
    </location>
</feature>
<evidence type="ECO:0000256" key="1">
    <source>
        <dbReference type="ARBA" id="ARBA00022664"/>
    </source>
</evidence>
<feature type="compositionally biased region" description="Acidic residues" evidence="3">
    <location>
        <begin position="199"/>
        <end position="210"/>
    </location>
</feature>
<feature type="domain" description="Suppressor of white apricot N-terminal" evidence="4">
    <location>
        <begin position="39"/>
        <end position="188"/>
    </location>
</feature>
<feature type="compositionally biased region" description="Basic residues" evidence="3">
    <location>
        <begin position="614"/>
        <end position="625"/>
    </location>
</feature>
<dbReference type="AlphaFoldDB" id="A0A814JH63"/>
<dbReference type="InterPro" id="IPR040397">
    <property type="entry name" value="SWAP"/>
</dbReference>
<dbReference type="Proteomes" id="UP000663828">
    <property type="component" value="Unassembled WGS sequence"/>
</dbReference>
<gene>
    <name evidence="5" type="ORF">XAT740_LOCUS15049</name>
</gene>
<protein>
    <recommendedName>
        <fullName evidence="4">Suppressor of white apricot N-terminal domain-containing protein</fullName>
    </recommendedName>
</protein>
<dbReference type="PANTHER" id="PTHR13161">
    <property type="entry name" value="SPLICING FACTOR SUPPRESSOR OF WHITE APRICOT"/>
    <property type="match status" value="1"/>
</dbReference>
<keyword evidence="6" id="KW-1185">Reference proteome</keyword>
<proteinExistence type="predicted"/>
<feature type="compositionally biased region" description="Basic residues" evidence="3">
    <location>
        <begin position="555"/>
        <end position="579"/>
    </location>
</feature>
<dbReference type="InterPro" id="IPR019147">
    <property type="entry name" value="SWAP_N_domain"/>
</dbReference>
<keyword evidence="1" id="KW-0507">mRNA processing</keyword>
<feature type="compositionally biased region" description="Basic and acidic residues" evidence="3">
    <location>
        <begin position="526"/>
        <end position="551"/>
    </location>
</feature>
<accession>A0A814JH63</accession>
<feature type="compositionally biased region" description="Acidic residues" evidence="3">
    <location>
        <begin position="451"/>
        <end position="461"/>
    </location>
</feature>
<evidence type="ECO:0000256" key="3">
    <source>
        <dbReference type="SAM" id="MobiDB-lite"/>
    </source>
</evidence>
<reference evidence="5" key="1">
    <citation type="submission" date="2021-02" db="EMBL/GenBank/DDBJ databases">
        <authorList>
            <person name="Nowell W R."/>
        </authorList>
    </citation>
    <scope>NUCLEOTIDE SEQUENCE</scope>
</reference>
<sequence length="674" mass="78543">MWQEMRKHEKKLRGMIVDYKKRSERRKEYYERIKRDPAEFLQIWGRPAKIHLDPAVATAAESTLTPWRDDESTLIDRFDVRSHLDIIDEYSLRTQQGSESARTDFYFIPNRLLTETEQNEERLCNYERYRVLIHNESTSVSEEQCLRDIENDEKFGALRDEHPASREAKKKKSIGKKAEIGFAYDDAPATTSSKKSILDDSDNDDDDDDDLDLDIEIDVAQLTSENKASLNKVATHYGLAFGDFARLLILDREEMQIIRENKLDREQDVPGKGRRGRRERRLAKERRIKEREFCPPNYLNRETPILPVVQAKSKSRSPSPVDNTPVKEKIEFITAFGEDDASKANELKRKRSFEKSLLDECREAKKKADPQVISIRTHRLATPPRLPEPTTTFVPCRTIQRKSQVLLSTLQKLKEDSSPERHALSDDEIPAIKIVKLDKKEENINSKKDNEDDDEEEDDDNYLQQYLKRKEARQRNQDSSATSVAHKEQNGSNPLSSSSSSSKSSMVKTPQEKLRRRMQTLLKKQFQKDKDQQREREEREEREREARESELRQSFGKHRHRRSHHRSSSRSRSRTRSRSRSPTPRRPPPHRRSTSRSSSSSTSSSSSSSSSSRHSSKNRNRKRPPVGKSRSPTPEFLRQRFRRNHRRRESSSSSTSSSSKSNRNSSGRKRTDHK</sequence>
<comment type="caution">
    <text evidence="5">The sequence shown here is derived from an EMBL/GenBank/DDBJ whole genome shotgun (WGS) entry which is preliminary data.</text>
</comment>
<dbReference type="GO" id="GO:0006397">
    <property type="term" value="P:mRNA processing"/>
    <property type="evidence" value="ECO:0007669"/>
    <property type="project" value="UniProtKB-KW"/>
</dbReference>
<feature type="compositionally biased region" description="Low complexity" evidence="3">
    <location>
        <begin position="595"/>
        <end position="613"/>
    </location>
</feature>
<dbReference type="Pfam" id="PF09750">
    <property type="entry name" value="DRY_EERY"/>
    <property type="match status" value="1"/>
</dbReference>
<keyword evidence="2" id="KW-0508">mRNA splicing</keyword>
<evidence type="ECO:0000313" key="6">
    <source>
        <dbReference type="Proteomes" id="UP000663828"/>
    </source>
</evidence>
<dbReference type="SMART" id="SM01141">
    <property type="entry name" value="DRY_EERY"/>
    <property type="match status" value="1"/>
</dbReference>
<feature type="compositionally biased region" description="Basic and acidic residues" evidence="3">
    <location>
        <begin position="435"/>
        <end position="450"/>
    </location>
</feature>
<feature type="compositionally biased region" description="Basic residues" evidence="3">
    <location>
        <begin position="639"/>
        <end position="648"/>
    </location>
</feature>
<feature type="region of interest" description="Disordered" evidence="3">
    <location>
        <begin position="413"/>
        <end position="674"/>
    </location>
</feature>
<evidence type="ECO:0000256" key="2">
    <source>
        <dbReference type="ARBA" id="ARBA00023187"/>
    </source>
</evidence>
<organism evidence="5 6">
    <name type="scientific">Adineta ricciae</name>
    <name type="common">Rotifer</name>
    <dbReference type="NCBI Taxonomy" id="249248"/>
    <lineage>
        <taxon>Eukaryota</taxon>
        <taxon>Metazoa</taxon>
        <taxon>Spiralia</taxon>
        <taxon>Gnathifera</taxon>
        <taxon>Rotifera</taxon>
        <taxon>Eurotatoria</taxon>
        <taxon>Bdelloidea</taxon>
        <taxon>Adinetida</taxon>
        <taxon>Adinetidae</taxon>
        <taxon>Adineta</taxon>
    </lineage>
</organism>
<dbReference type="PANTHER" id="PTHR13161:SF4">
    <property type="entry name" value="CLK4-ASSOCIATING SERINE_ARGININE RICH PROTEIN"/>
    <property type="match status" value="1"/>
</dbReference>
<evidence type="ECO:0000313" key="5">
    <source>
        <dbReference type="EMBL" id="CAF1036885.1"/>
    </source>
</evidence>
<feature type="compositionally biased region" description="Basic and acidic residues" evidence="3">
    <location>
        <begin position="413"/>
        <end position="425"/>
    </location>
</feature>